<evidence type="ECO:0000256" key="1">
    <source>
        <dbReference type="SAM" id="MobiDB-lite"/>
    </source>
</evidence>
<keyword evidence="3" id="KW-1185">Reference proteome</keyword>
<feature type="compositionally biased region" description="Polar residues" evidence="1">
    <location>
        <begin position="61"/>
        <end position="71"/>
    </location>
</feature>
<proteinExistence type="predicted"/>
<evidence type="ECO:0000313" key="2">
    <source>
        <dbReference type="EMBL" id="OSY34835.1"/>
    </source>
</evidence>
<protein>
    <submittedName>
        <fullName evidence="2">Uncharacterized protein</fullName>
    </submittedName>
</protein>
<dbReference type="Proteomes" id="UP000194225">
    <property type="component" value="Unassembled WGS sequence"/>
</dbReference>
<dbReference type="EMBL" id="MIGA01000112">
    <property type="protein sequence ID" value="OSY34835.1"/>
    <property type="molecule type" value="Genomic_DNA"/>
</dbReference>
<feature type="region of interest" description="Disordered" evidence="1">
    <location>
        <begin position="56"/>
        <end position="95"/>
    </location>
</feature>
<evidence type="ECO:0000313" key="3">
    <source>
        <dbReference type="Proteomes" id="UP000194225"/>
    </source>
</evidence>
<sequence>MVGATLNRRDASVAVENGASGIALADPAACQLQGGGGVAFLGHGAVVRTAGYPLSGGTAEPCSQQRSSISGDASRERGGVDAGDRGGQPGEQHVPVAPRDQIIDLYRGLPGEGGGGVERWRSRGPQRAGRVLREAACSSQHPCPVDECTAAASTALIARLVHCDAGQPRTIGISRQLRRRWPVLTYADLDQKVFAGLRVGGFSDRSPGVLADLNFHLLAVRRGESDVGSVIGAPLDREHGRDLHGEVPGSTCDAEADLVVLP</sequence>
<name>A0ABX3XKL0_STRPT</name>
<gene>
    <name evidence="2" type="ORF">BG653_07349</name>
</gene>
<feature type="compositionally biased region" description="Basic and acidic residues" evidence="1">
    <location>
        <begin position="73"/>
        <end position="84"/>
    </location>
</feature>
<reference evidence="2 3" key="1">
    <citation type="submission" date="2016-09" db="EMBL/GenBank/DDBJ databases">
        <title>Streptomyces platensis DSM40041, a candidate organism with high potential of specific P450 cytochromes.</title>
        <authorList>
            <person name="Grumaz C."/>
            <person name="Vainshtein Y."/>
            <person name="Kirstahler P."/>
            <person name="Sohn K."/>
        </authorList>
    </citation>
    <scope>NUCLEOTIDE SEQUENCE [LARGE SCALE GENOMIC DNA]</scope>
    <source>
        <strain evidence="2 3">DSM 40041</strain>
    </source>
</reference>
<organism evidence="2 3">
    <name type="scientific">Streptomyces platensis</name>
    <dbReference type="NCBI Taxonomy" id="58346"/>
    <lineage>
        <taxon>Bacteria</taxon>
        <taxon>Bacillati</taxon>
        <taxon>Actinomycetota</taxon>
        <taxon>Actinomycetes</taxon>
        <taxon>Kitasatosporales</taxon>
        <taxon>Streptomycetaceae</taxon>
        <taxon>Streptomyces</taxon>
    </lineage>
</organism>
<accession>A0ABX3XKL0</accession>
<comment type="caution">
    <text evidence="2">The sequence shown here is derived from an EMBL/GenBank/DDBJ whole genome shotgun (WGS) entry which is preliminary data.</text>
</comment>